<keyword evidence="1" id="KW-0678">Repressor</keyword>
<dbReference type="InterPro" id="IPR001387">
    <property type="entry name" value="Cro/C1-type_HTH"/>
</dbReference>
<keyword evidence="3 7" id="KW-0238">DNA-binding</keyword>
<evidence type="ECO:0000256" key="3">
    <source>
        <dbReference type="ARBA" id="ARBA00023125"/>
    </source>
</evidence>
<dbReference type="Gene3D" id="1.10.260.40">
    <property type="entry name" value="lambda repressor-like DNA-binding domains"/>
    <property type="match status" value="1"/>
</dbReference>
<dbReference type="InterPro" id="IPR010982">
    <property type="entry name" value="Lambda_DNA-bd_dom_sf"/>
</dbReference>
<dbReference type="PANTHER" id="PTHR30146">
    <property type="entry name" value="LACI-RELATED TRANSCRIPTIONAL REPRESSOR"/>
    <property type="match status" value="1"/>
</dbReference>
<dbReference type="Gene3D" id="3.40.50.2300">
    <property type="match status" value="2"/>
</dbReference>
<dbReference type="SUPFAM" id="SSF53822">
    <property type="entry name" value="Periplasmic binding protein-like I"/>
    <property type="match status" value="1"/>
</dbReference>
<evidence type="ECO:0000256" key="1">
    <source>
        <dbReference type="ARBA" id="ARBA00022491"/>
    </source>
</evidence>
<accession>A0ABV8JZM6</accession>
<dbReference type="PRINTS" id="PR00036">
    <property type="entry name" value="HTHLACI"/>
</dbReference>
<keyword evidence="8" id="KW-1185">Reference proteome</keyword>
<organism evidence="7 8">
    <name type="scientific">Paenibacillus xanthanilyticus</name>
    <dbReference type="NCBI Taxonomy" id="1783531"/>
    <lineage>
        <taxon>Bacteria</taxon>
        <taxon>Bacillati</taxon>
        <taxon>Bacillota</taxon>
        <taxon>Bacilli</taxon>
        <taxon>Bacillales</taxon>
        <taxon>Paenibacillaceae</taxon>
        <taxon>Paenibacillus</taxon>
    </lineage>
</organism>
<dbReference type="PROSITE" id="PS00356">
    <property type="entry name" value="HTH_LACI_1"/>
    <property type="match status" value="1"/>
</dbReference>
<keyword evidence="4" id="KW-0804">Transcription</keyword>
<dbReference type="Pfam" id="PF00356">
    <property type="entry name" value="LacI"/>
    <property type="match status" value="1"/>
</dbReference>
<evidence type="ECO:0000256" key="4">
    <source>
        <dbReference type="ARBA" id="ARBA00023163"/>
    </source>
</evidence>
<evidence type="ECO:0000313" key="7">
    <source>
        <dbReference type="EMBL" id="MFC4099081.1"/>
    </source>
</evidence>
<reference evidence="8" key="1">
    <citation type="journal article" date="2019" name="Int. J. Syst. Evol. Microbiol.">
        <title>The Global Catalogue of Microorganisms (GCM) 10K type strain sequencing project: providing services to taxonomists for standard genome sequencing and annotation.</title>
        <authorList>
            <consortium name="The Broad Institute Genomics Platform"/>
            <consortium name="The Broad Institute Genome Sequencing Center for Infectious Disease"/>
            <person name="Wu L."/>
            <person name="Ma J."/>
        </authorList>
    </citation>
    <scope>NUCLEOTIDE SEQUENCE [LARGE SCALE GENOMIC DNA]</scope>
    <source>
        <strain evidence="8">IBRC-M 10987</strain>
    </source>
</reference>
<protein>
    <submittedName>
        <fullName evidence="7">LacI family DNA-binding transcriptional regulator</fullName>
    </submittedName>
</protein>
<gene>
    <name evidence="7" type="ORF">ACFOZ8_05350</name>
</gene>
<evidence type="ECO:0000256" key="2">
    <source>
        <dbReference type="ARBA" id="ARBA00023015"/>
    </source>
</evidence>
<dbReference type="PROSITE" id="PS50932">
    <property type="entry name" value="HTH_LACI_2"/>
    <property type="match status" value="1"/>
</dbReference>
<dbReference type="PROSITE" id="PS50943">
    <property type="entry name" value="HTH_CROC1"/>
    <property type="match status" value="1"/>
</dbReference>
<proteinExistence type="predicted"/>
<dbReference type="InterPro" id="IPR000843">
    <property type="entry name" value="HTH_LacI"/>
</dbReference>
<sequence>MKNITIYDIAKEADVSVTTVSRVLNGTAPVKASTKEAVLRVIEKHKFQPNALARSLIKKETGTIAMIVPDITNPFFPEVFWGSENEAREKGYTFFLCNSAGEYGRESEYLSILREKRVEGIIFVGGRINLANCPSALAQEVVDTAKGMPVVLVNGHLAKSQLHRVYTDEAAGAALAAQHVIDLGHREIAFIGGMEELTTTIQKVKAVKQKLEQHGLSLRKDRLLYGEFSIAAGRELTAKLLDQADRPTAVICVNDFTAIGAIKAATERGLRIPDDISIVGFDDSPLSTAVIPELTTVTQNTNELGRLAVERIYQINNGLPAKRSTVLQPKLIVRQSTGPAPGTT</sequence>
<dbReference type="RefSeq" id="WP_377717772.1">
    <property type="nucleotide sequence ID" value="NZ_JBHSAM010000014.1"/>
</dbReference>
<dbReference type="CDD" id="cd01392">
    <property type="entry name" value="HTH_LacI"/>
    <property type="match status" value="1"/>
</dbReference>
<dbReference type="CDD" id="cd06267">
    <property type="entry name" value="PBP1_LacI_sugar_binding-like"/>
    <property type="match status" value="1"/>
</dbReference>
<evidence type="ECO:0000259" key="6">
    <source>
        <dbReference type="PROSITE" id="PS50943"/>
    </source>
</evidence>
<feature type="domain" description="HTH lacI-type" evidence="5">
    <location>
        <begin position="4"/>
        <end position="58"/>
    </location>
</feature>
<comment type="caution">
    <text evidence="7">The sequence shown here is derived from an EMBL/GenBank/DDBJ whole genome shotgun (WGS) entry which is preliminary data.</text>
</comment>
<dbReference type="InterPro" id="IPR046335">
    <property type="entry name" value="LacI/GalR-like_sensor"/>
</dbReference>
<evidence type="ECO:0000313" key="8">
    <source>
        <dbReference type="Proteomes" id="UP001595715"/>
    </source>
</evidence>
<dbReference type="EMBL" id="JBHSAM010000014">
    <property type="protein sequence ID" value="MFC4099081.1"/>
    <property type="molecule type" value="Genomic_DNA"/>
</dbReference>
<evidence type="ECO:0000259" key="5">
    <source>
        <dbReference type="PROSITE" id="PS50932"/>
    </source>
</evidence>
<dbReference type="GO" id="GO:0003677">
    <property type="term" value="F:DNA binding"/>
    <property type="evidence" value="ECO:0007669"/>
    <property type="project" value="UniProtKB-KW"/>
</dbReference>
<dbReference type="PANTHER" id="PTHR30146:SF148">
    <property type="entry name" value="HTH-TYPE TRANSCRIPTIONAL REPRESSOR PURR-RELATED"/>
    <property type="match status" value="1"/>
</dbReference>
<dbReference type="SUPFAM" id="SSF47413">
    <property type="entry name" value="lambda repressor-like DNA-binding domains"/>
    <property type="match status" value="1"/>
</dbReference>
<dbReference type="Pfam" id="PF13377">
    <property type="entry name" value="Peripla_BP_3"/>
    <property type="match status" value="1"/>
</dbReference>
<keyword evidence="2" id="KW-0805">Transcription regulation</keyword>
<dbReference type="InterPro" id="IPR028082">
    <property type="entry name" value="Peripla_BP_I"/>
</dbReference>
<feature type="domain" description="HTH cro/C1-type" evidence="6">
    <location>
        <begin position="2"/>
        <end position="52"/>
    </location>
</feature>
<dbReference type="Proteomes" id="UP001595715">
    <property type="component" value="Unassembled WGS sequence"/>
</dbReference>
<dbReference type="SMART" id="SM00354">
    <property type="entry name" value="HTH_LACI"/>
    <property type="match status" value="1"/>
</dbReference>
<name>A0ABV8JZM6_9BACL</name>